<evidence type="ECO:0000256" key="6">
    <source>
        <dbReference type="ARBA" id="ARBA00022989"/>
    </source>
</evidence>
<feature type="transmembrane region" description="Helical" evidence="8">
    <location>
        <begin position="209"/>
        <end position="228"/>
    </location>
</feature>
<keyword evidence="3" id="KW-0328">Glycosyltransferase</keyword>
<evidence type="ECO:0000256" key="2">
    <source>
        <dbReference type="ARBA" id="ARBA00022475"/>
    </source>
</evidence>
<dbReference type="RefSeq" id="WP_203712369.1">
    <property type="nucleotide sequence ID" value="NZ_BONE01000014.1"/>
</dbReference>
<feature type="transmembrane region" description="Helical" evidence="8">
    <location>
        <begin position="177"/>
        <end position="202"/>
    </location>
</feature>
<keyword evidence="11" id="KW-1185">Reference proteome</keyword>
<organism evidence="10 11">
    <name type="scientific">Asanoa siamensis</name>
    <dbReference type="NCBI Taxonomy" id="926357"/>
    <lineage>
        <taxon>Bacteria</taxon>
        <taxon>Bacillati</taxon>
        <taxon>Actinomycetota</taxon>
        <taxon>Actinomycetes</taxon>
        <taxon>Micromonosporales</taxon>
        <taxon>Micromonosporaceae</taxon>
        <taxon>Asanoa</taxon>
    </lineage>
</organism>
<keyword evidence="6 8" id="KW-1133">Transmembrane helix</keyword>
<feature type="transmembrane region" description="Helical" evidence="8">
    <location>
        <begin position="256"/>
        <end position="277"/>
    </location>
</feature>
<dbReference type="Pfam" id="PF13231">
    <property type="entry name" value="PMT_2"/>
    <property type="match status" value="1"/>
</dbReference>
<feature type="transmembrane region" description="Helical" evidence="8">
    <location>
        <begin position="309"/>
        <end position="326"/>
    </location>
</feature>
<name>A0ABQ4CN68_9ACTN</name>
<evidence type="ECO:0000256" key="4">
    <source>
        <dbReference type="ARBA" id="ARBA00022679"/>
    </source>
</evidence>
<feature type="domain" description="Glycosyltransferase RgtA/B/C/D-like" evidence="9">
    <location>
        <begin position="80"/>
        <end position="228"/>
    </location>
</feature>
<dbReference type="InterPro" id="IPR038731">
    <property type="entry name" value="RgtA/B/C-like"/>
</dbReference>
<evidence type="ECO:0000256" key="1">
    <source>
        <dbReference type="ARBA" id="ARBA00004651"/>
    </source>
</evidence>
<feature type="transmembrane region" description="Helical" evidence="8">
    <location>
        <begin position="284"/>
        <end position="303"/>
    </location>
</feature>
<feature type="transmembrane region" description="Helical" evidence="8">
    <location>
        <begin position="146"/>
        <end position="165"/>
    </location>
</feature>
<feature type="transmembrane region" description="Helical" evidence="8">
    <location>
        <begin position="94"/>
        <end position="112"/>
    </location>
</feature>
<dbReference type="Proteomes" id="UP000604117">
    <property type="component" value="Unassembled WGS sequence"/>
</dbReference>
<dbReference type="EMBL" id="BONE01000014">
    <property type="protein sequence ID" value="GIF72739.1"/>
    <property type="molecule type" value="Genomic_DNA"/>
</dbReference>
<sequence>MTEQLDRARTGVTAAPRRLLTGPWAAIVPAALTLLIAGFQLGRAPLWRDELATWSAATRPLPDLWRMLGGIDAVTGPYYLFLHGWTALFGDSVVALRLPSLLAMAGAAALTTTLGTRLFGAKTGLVAGLLFAVVPSTSRYGQEARAYAFAALFAVLATLLLVRAVDRPTAWRFTAYGAALLGLGLANIMALLLVAGHAAALVGGARRAVLGFAAAVGAVGLLLVPLVWRGRSQQGVQLGWVGTPGPGNLVELPGSVLQAPAVGGALLVLAALAWALTVGRWPTTLALSVALPAVLLFAAAQLAPFWVPRYLLFTVSLLCVLVAAAVSRVRLGYALVLVLVIAALGGPAQAALRRTHEWPRTAPVDYPAAVAVIAANAQPGDGIVYEPRGGWRMLDVAVARGLGGGAPHDVLLRQSAVDRGELRATECGDSAACLTAAGAPRLWLLTNGDRAEPLSTVPGEKGAALRAAYTTRQVWHEPGLTVALLIRR</sequence>
<dbReference type="InterPro" id="IPR050297">
    <property type="entry name" value="LipidA_mod_glycosyltrf_83"/>
</dbReference>
<comment type="subcellular location">
    <subcellularLocation>
        <location evidence="1">Cell membrane</location>
        <topology evidence="1">Multi-pass membrane protein</topology>
    </subcellularLocation>
</comment>
<feature type="transmembrane region" description="Helical" evidence="8">
    <location>
        <begin position="21"/>
        <end position="44"/>
    </location>
</feature>
<evidence type="ECO:0000256" key="3">
    <source>
        <dbReference type="ARBA" id="ARBA00022676"/>
    </source>
</evidence>
<evidence type="ECO:0000256" key="5">
    <source>
        <dbReference type="ARBA" id="ARBA00022692"/>
    </source>
</evidence>
<evidence type="ECO:0000256" key="7">
    <source>
        <dbReference type="ARBA" id="ARBA00023136"/>
    </source>
</evidence>
<keyword evidence="2" id="KW-1003">Cell membrane</keyword>
<feature type="transmembrane region" description="Helical" evidence="8">
    <location>
        <begin position="333"/>
        <end position="352"/>
    </location>
</feature>
<comment type="caution">
    <text evidence="10">The sequence shown here is derived from an EMBL/GenBank/DDBJ whole genome shotgun (WGS) entry which is preliminary data.</text>
</comment>
<protein>
    <recommendedName>
        <fullName evidence="9">Glycosyltransferase RgtA/B/C/D-like domain-containing protein</fullName>
    </recommendedName>
</protein>
<keyword evidence="4" id="KW-0808">Transferase</keyword>
<evidence type="ECO:0000313" key="11">
    <source>
        <dbReference type="Proteomes" id="UP000604117"/>
    </source>
</evidence>
<dbReference type="PANTHER" id="PTHR33908">
    <property type="entry name" value="MANNOSYLTRANSFERASE YKCB-RELATED"/>
    <property type="match status" value="1"/>
</dbReference>
<gene>
    <name evidence="10" type="ORF">Asi02nite_22570</name>
</gene>
<keyword evidence="5 8" id="KW-0812">Transmembrane</keyword>
<evidence type="ECO:0000256" key="8">
    <source>
        <dbReference type="SAM" id="Phobius"/>
    </source>
</evidence>
<evidence type="ECO:0000259" key="9">
    <source>
        <dbReference type="Pfam" id="PF13231"/>
    </source>
</evidence>
<reference evidence="10 11" key="1">
    <citation type="submission" date="2021-01" db="EMBL/GenBank/DDBJ databases">
        <title>Whole genome shotgun sequence of Asanoa siamensis NBRC 107932.</title>
        <authorList>
            <person name="Komaki H."/>
            <person name="Tamura T."/>
        </authorList>
    </citation>
    <scope>NUCLEOTIDE SEQUENCE [LARGE SCALE GENOMIC DNA]</scope>
    <source>
        <strain evidence="10 11">NBRC 107932</strain>
    </source>
</reference>
<keyword evidence="7 8" id="KW-0472">Membrane</keyword>
<dbReference type="PANTHER" id="PTHR33908:SF11">
    <property type="entry name" value="MEMBRANE PROTEIN"/>
    <property type="match status" value="1"/>
</dbReference>
<evidence type="ECO:0000313" key="10">
    <source>
        <dbReference type="EMBL" id="GIF72739.1"/>
    </source>
</evidence>
<accession>A0ABQ4CN68</accession>
<proteinExistence type="predicted"/>